<dbReference type="Proteomes" id="UP000242427">
    <property type="component" value="Unassembled WGS sequence"/>
</dbReference>
<dbReference type="InterPro" id="IPR018365">
    <property type="entry name" value="Cell_cycle_FtsW-rel_CS"/>
</dbReference>
<keyword evidence="3 9" id="KW-0812">Transmembrane</keyword>
<dbReference type="GO" id="GO:0005886">
    <property type="term" value="C:plasma membrane"/>
    <property type="evidence" value="ECO:0007669"/>
    <property type="project" value="TreeGrafter"/>
</dbReference>
<dbReference type="GO" id="GO:0051301">
    <property type="term" value="P:cell division"/>
    <property type="evidence" value="ECO:0007669"/>
    <property type="project" value="InterPro"/>
</dbReference>
<dbReference type="NCBIfam" id="TIGR02210">
    <property type="entry name" value="rodA_shape"/>
    <property type="match status" value="1"/>
</dbReference>
<dbReference type="EMBL" id="PXWG01000038">
    <property type="protein sequence ID" value="PSJ27630.1"/>
    <property type="molecule type" value="Genomic_DNA"/>
</dbReference>
<proteinExistence type="predicted"/>
<evidence type="ECO:0000313" key="11">
    <source>
        <dbReference type="Proteomes" id="UP000242427"/>
    </source>
</evidence>
<dbReference type="GO" id="GO:0015648">
    <property type="term" value="F:lipid-linked peptidoglycan transporter activity"/>
    <property type="evidence" value="ECO:0007669"/>
    <property type="project" value="TreeGrafter"/>
</dbReference>
<evidence type="ECO:0000256" key="6">
    <source>
        <dbReference type="ARBA" id="ARBA00023136"/>
    </source>
</evidence>
<feature type="transmembrane region" description="Helical" evidence="9">
    <location>
        <begin position="214"/>
        <end position="233"/>
    </location>
</feature>
<dbReference type="PANTHER" id="PTHR30474:SF14">
    <property type="entry name" value="CELL CYCLE PROTEIN"/>
    <property type="match status" value="1"/>
</dbReference>
<evidence type="ECO:0000256" key="2">
    <source>
        <dbReference type="ARBA" id="ARBA00004752"/>
    </source>
</evidence>
<feature type="transmembrane region" description="Helical" evidence="9">
    <location>
        <begin position="304"/>
        <end position="321"/>
    </location>
</feature>
<keyword evidence="11" id="KW-1185">Reference proteome</keyword>
<gene>
    <name evidence="10" type="ORF">B7P34_16390</name>
</gene>
<sequence>MTTTDGYRARRYSPERSAWGRLTARDSVLRRLDWVMVWAALALSGIGTLLVYSATRNRTELNQGDPYYFLLRNILNTGIGLGLAIGAVWVGHRALRGAVPILYAISVLLTVAVLTPLGATINGARSWIQLGGGFSLQPSEFTKITIALGMAMLLSAKVDAGERLHPDHRTVVEALGLAALPILIILLMPDLGSVMVLVVIVLAVLLASGASNRWIAGLIGTGVLGCILIWQLGVLDEYQINRFAAFANPALDPSGVGYNTNQARIAIGSGGLLGAGLFHGSQTTGQFVPEQQTDFIFTVAGEELGFVGAGAIIFLVGVVIWRACRIARETTELYGTIVAAGIIAWFAFQSFENIGMTLGIMPVTGLPLPFVSYGGSSMFAAWIAIGLLQSIKVQRPVSA</sequence>
<evidence type="ECO:0000256" key="5">
    <source>
        <dbReference type="ARBA" id="ARBA00022989"/>
    </source>
</evidence>
<name>A0A9X7JPT7_9ACTN</name>
<comment type="subcellular location">
    <subcellularLocation>
        <location evidence="1">Membrane</location>
        <topology evidence="1">Multi-pass membrane protein</topology>
    </subcellularLocation>
</comment>
<feature type="transmembrane region" description="Helical" evidence="9">
    <location>
        <begin position="67"/>
        <end position="89"/>
    </location>
</feature>
<dbReference type="GO" id="GO:0008360">
    <property type="term" value="P:regulation of cell shape"/>
    <property type="evidence" value="ECO:0007669"/>
    <property type="project" value="UniProtKB-KW"/>
</dbReference>
<dbReference type="GO" id="GO:0008955">
    <property type="term" value="F:peptidoglycan glycosyltransferase activity"/>
    <property type="evidence" value="ECO:0007669"/>
    <property type="project" value="UniProtKB-EC"/>
</dbReference>
<keyword evidence="4" id="KW-0133">Cell shape</keyword>
<comment type="caution">
    <text evidence="10">The sequence shown here is derived from an EMBL/GenBank/DDBJ whole genome shotgun (WGS) entry which is preliminary data.</text>
</comment>
<keyword evidence="5 9" id="KW-1133">Transmembrane helix</keyword>
<dbReference type="RefSeq" id="WP_106677210.1">
    <property type="nucleotide sequence ID" value="NZ_PXWG01000038.1"/>
</dbReference>
<reference evidence="10 11" key="1">
    <citation type="submission" date="2018-03" db="EMBL/GenBank/DDBJ databases">
        <title>Chitinolytic properties of Streptosporangium nondiastaticum TBG75A20.</title>
        <authorList>
            <person name="Gayathri V."/>
            <person name="Shiburaj S."/>
        </authorList>
    </citation>
    <scope>NUCLEOTIDE SEQUENCE [LARGE SCALE GENOMIC DNA]</scope>
    <source>
        <strain evidence="10 11">TBG75A20</strain>
    </source>
</reference>
<protein>
    <recommendedName>
        <fullName evidence="7">peptidoglycan glycosyltransferase</fullName>
        <ecNumber evidence="7">2.4.99.28</ecNumber>
    </recommendedName>
</protein>
<feature type="transmembrane region" description="Helical" evidence="9">
    <location>
        <begin position="35"/>
        <end position="55"/>
    </location>
</feature>
<evidence type="ECO:0000256" key="7">
    <source>
        <dbReference type="ARBA" id="ARBA00044770"/>
    </source>
</evidence>
<dbReference type="InterPro" id="IPR001182">
    <property type="entry name" value="FtsW/RodA"/>
</dbReference>
<dbReference type="PANTHER" id="PTHR30474">
    <property type="entry name" value="CELL CYCLE PROTEIN"/>
    <property type="match status" value="1"/>
</dbReference>
<evidence type="ECO:0000313" key="10">
    <source>
        <dbReference type="EMBL" id="PSJ27630.1"/>
    </source>
</evidence>
<dbReference type="EC" id="2.4.99.28" evidence="7"/>
<comment type="pathway">
    <text evidence="2">Cell wall biogenesis; peptidoglycan biosynthesis.</text>
</comment>
<dbReference type="GO" id="GO:0032153">
    <property type="term" value="C:cell division site"/>
    <property type="evidence" value="ECO:0007669"/>
    <property type="project" value="TreeGrafter"/>
</dbReference>
<evidence type="ECO:0000256" key="8">
    <source>
        <dbReference type="ARBA" id="ARBA00049902"/>
    </source>
</evidence>
<dbReference type="InterPro" id="IPR011923">
    <property type="entry name" value="RodA/MrdB"/>
</dbReference>
<dbReference type="AlphaFoldDB" id="A0A9X7JPT7"/>
<accession>A0A9X7JPT7</accession>
<comment type="catalytic activity">
    <reaction evidence="8">
        <text>[GlcNAc-(1-&gt;4)-Mur2Ac(oyl-L-Ala-gamma-D-Glu-L-Lys-D-Ala-D-Ala)](n)-di-trans,octa-cis-undecaprenyl diphosphate + beta-D-GlcNAc-(1-&gt;4)-Mur2Ac(oyl-L-Ala-gamma-D-Glu-L-Lys-D-Ala-D-Ala)-di-trans,octa-cis-undecaprenyl diphosphate = [GlcNAc-(1-&gt;4)-Mur2Ac(oyl-L-Ala-gamma-D-Glu-L-Lys-D-Ala-D-Ala)](n+1)-di-trans,octa-cis-undecaprenyl diphosphate + di-trans,octa-cis-undecaprenyl diphosphate + H(+)</text>
        <dbReference type="Rhea" id="RHEA:23708"/>
        <dbReference type="Rhea" id="RHEA-COMP:9602"/>
        <dbReference type="Rhea" id="RHEA-COMP:9603"/>
        <dbReference type="ChEBI" id="CHEBI:15378"/>
        <dbReference type="ChEBI" id="CHEBI:58405"/>
        <dbReference type="ChEBI" id="CHEBI:60033"/>
        <dbReference type="ChEBI" id="CHEBI:78435"/>
        <dbReference type="EC" id="2.4.99.28"/>
    </reaction>
</comment>
<feature type="transmembrane region" description="Helical" evidence="9">
    <location>
        <begin position="333"/>
        <end position="351"/>
    </location>
</feature>
<evidence type="ECO:0000256" key="4">
    <source>
        <dbReference type="ARBA" id="ARBA00022960"/>
    </source>
</evidence>
<feature type="transmembrane region" description="Helical" evidence="9">
    <location>
        <begin position="371"/>
        <end position="388"/>
    </location>
</feature>
<evidence type="ECO:0000256" key="9">
    <source>
        <dbReference type="SAM" id="Phobius"/>
    </source>
</evidence>
<dbReference type="PROSITE" id="PS00428">
    <property type="entry name" value="FTSW_RODA_SPOVE"/>
    <property type="match status" value="1"/>
</dbReference>
<evidence type="ECO:0000256" key="1">
    <source>
        <dbReference type="ARBA" id="ARBA00004141"/>
    </source>
</evidence>
<organism evidence="10 11">
    <name type="scientific">Streptosporangium nondiastaticum</name>
    <dbReference type="NCBI Taxonomy" id="35764"/>
    <lineage>
        <taxon>Bacteria</taxon>
        <taxon>Bacillati</taxon>
        <taxon>Actinomycetota</taxon>
        <taxon>Actinomycetes</taxon>
        <taxon>Streptosporangiales</taxon>
        <taxon>Streptosporangiaceae</taxon>
        <taxon>Streptosporangium</taxon>
    </lineage>
</organism>
<dbReference type="Pfam" id="PF01098">
    <property type="entry name" value="FTSW_RODA_SPOVE"/>
    <property type="match status" value="1"/>
</dbReference>
<feature type="transmembrane region" description="Helical" evidence="9">
    <location>
        <begin position="101"/>
        <end position="121"/>
    </location>
</feature>
<keyword evidence="6 9" id="KW-0472">Membrane</keyword>
<dbReference type="OrthoDB" id="9812661at2"/>
<feature type="transmembrane region" description="Helical" evidence="9">
    <location>
        <begin position="178"/>
        <end position="207"/>
    </location>
</feature>
<evidence type="ECO:0000256" key="3">
    <source>
        <dbReference type="ARBA" id="ARBA00022692"/>
    </source>
</evidence>